<protein>
    <submittedName>
        <fullName evidence="2">Uncharacterized protein</fullName>
    </submittedName>
</protein>
<evidence type="ECO:0000313" key="2">
    <source>
        <dbReference type="EMBL" id="PWZ19622.1"/>
    </source>
</evidence>
<dbReference type="Proteomes" id="UP000251960">
    <property type="component" value="Chromosome 6"/>
</dbReference>
<feature type="compositionally biased region" description="Basic and acidic residues" evidence="1">
    <location>
        <begin position="126"/>
        <end position="145"/>
    </location>
</feature>
<feature type="compositionally biased region" description="Low complexity" evidence="1">
    <location>
        <begin position="148"/>
        <end position="161"/>
    </location>
</feature>
<dbReference type="EMBL" id="NCVQ01000007">
    <property type="protein sequence ID" value="PWZ19622.1"/>
    <property type="molecule type" value="Genomic_DNA"/>
</dbReference>
<feature type="compositionally biased region" description="Basic and acidic residues" evidence="1">
    <location>
        <begin position="107"/>
        <end position="118"/>
    </location>
</feature>
<organism evidence="2">
    <name type="scientific">Zea mays</name>
    <name type="common">Maize</name>
    <dbReference type="NCBI Taxonomy" id="4577"/>
    <lineage>
        <taxon>Eukaryota</taxon>
        <taxon>Viridiplantae</taxon>
        <taxon>Streptophyta</taxon>
        <taxon>Embryophyta</taxon>
        <taxon>Tracheophyta</taxon>
        <taxon>Spermatophyta</taxon>
        <taxon>Magnoliopsida</taxon>
        <taxon>Liliopsida</taxon>
        <taxon>Poales</taxon>
        <taxon>Poaceae</taxon>
        <taxon>PACMAD clade</taxon>
        <taxon>Panicoideae</taxon>
        <taxon>Andropogonodae</taxon>
        <taxon>Andropogoneae</taxon>
        <taxon>Tripsacinae</taxon>
        <taxon>Zea</taxon>
    </lineage>
</organism>
<proteinExistence type="predicted"/>
<reference evidence="2" key="1">
    <citation type="journal article" date="2018" name="Nat. Genet.">
        <title>Extensive intraspecific gene order and gene structural variations between Mo17 and other maize genomes.</title>
        <authorList>
            <person name="Sun S."/>
            <person name="Zhou Y."/>
            <person name="Chen J."/>
            <person name="Shi J."/>
            <person name="Zhao H."/>
            <person name="Zhao H."/>
            <person name="Song W."/>
            <person name="Zhang M."/>
            <person name="Cui Y."/>
            <person name="Dong X."/>
            <person name="Liu H."/>
            <person name="Ma X."/>
            <person name="Jiao Y."/>
            <person name="Wang B."/>
            <person name="Wei X."/>
            <person name="Stein J.C."/>
            <person name="Glaubitz J.C."/>
            <person name="Lu F."/>
            <person name="Yu G."/>
            <person name="Liang C."/>
            <person name="Fengler K."/>
            <person name="Li B."/>
            <person name="Rafalski A."/>
            <person name="Schnable P.S."/>
            <person name="Ware D.H."/>
            <person name="Buckler E.S."/>
            <person name="Lai J."/>
        </authorList>
    </citation>
    <scope>NUCLEOTIDE SEQUENCE [LARGE SCALE GENOMIC DNA]</scope>
    <source>
        <tissue evidence="2">Seedling</tissue>
    </source>
</reference>
<evidence type="ECO:0000256" key="1">
    <source>
        <dbReference type="SAM" id="MobiDB-lite"/>
    </source>
</evidence>
<sequence length="176" mass="18066">MARRWRTSAAARRTAGERGQREIGRGRGNWGASRVADVGAELTGAKGATELQRRRGTELGTAGVMAAALGRARSEGEVEEGSAGAQKREGERASGALGSSGQGRGGCELHARRGRGEGGRAQLGRQLREDDGADRLGPRAEREGKAGAGARKAAALTGGPARAERAGGREARAGWA</sequence>
<accession>A0A3L6EF27</accession>
<feature type="compositionally biased region" description="Basic and acidic residues" evidence="1">
    <location>
        <begin position="162"/>
        <end position="176"/>
    </location>
</feature>
<gene>
    <name evidence="2" type="ORF">Zm00014a_033154</name>
</gene>
<feature type="compositionally biased region" description="Basic and acidic residues" evidence="1">
    <location>
        <begin position="14"/>
        <end position="25"/>
    </location>
</feature>
<feature type="region of interest" description="Disordered" evidence="1">
    <location>
        <begin position="1"/>
        <end position="34"/>
    </location>
</feature>
<comment type="caution">
    <text evidence="2">The sequence shown here is derived from an EMBL/GenBank/DDBJ whole genome shotgun (WGS) entry which is preliminary data.</text>
</comment>
<name>A0A3L6EF27_MAIZE</name>
<dbReference type="AlphaFoldDB" id="A0A3L6EF27"/>
<feature type="region of interest" description="Disordered" evidence="1">
    <location>
        <begin position="69"/>
        <end position="176"/>
    </location>
</feature>